<dbReference type="Proteomes" id="UP000190449">
    <property type="component" value="Unassembled WGS sequence"/>
</dbReference>
<keyword evidence="5" id="KW-0678">Repressor</keyword>
<dbReference type="EMBL" id="FRAW01000001">
    <property type="protein sequence ID" value="SHK08266.1"/>
    <property type="molecule type" value="Genomic_DNA"/>
</dbReference>
<evidence type="ECO:0000256" key="4">
    <source>
        <dbReference type="ARBA" id="ARBA00022490"/>
    </source>
</evidence>
<evidence type="ECO:0000256" key="1">
    <source>
        <dbReference type="ARBA" id="ARBA00004496"/>
    </source>
</evidence>
<dbReference type="InterPro" id="IPR036390">
    <property type="entry name" value="WH_DNA-bd_sf"/>
</dbReference>
<comment type="subcellular location">
    <subcellularLocation>
        <location evidence="1">Cytoplasm</location>
    </subcellularLocation>
</comment>
<keyword evidence="4" id="KW-0963">Cytoplasm</keyword>
<feature type="binding site" evidence="11">
    <location>
        <position position="130"/>
    </location>
    <ligand>
        <name>Zn(2+)</name>
        <dbReference type="ChEBI" id="CHEBI:29105"/>
    </ligand>
</feature>
<sequence>MNLSESLKSKNIRPSIQRMRILDYLHSQKNHPTVDTIYEALHPEIPTLSRTTVYNTLQTFQKCHLVSALDFGDGSIHYDADTFPHIHFKCQECNAIHDVFVVPEDIQKHLEKGTILTSSQFYAFGICAKCAKKSR</sequence>
<dbReference type="GO" id="GO:0000976">
    <property type="term" value="F:transcription cis-regulatory region binding"/>
    <property type="evidence" value="ECO:0007669"/>
    <property type="project" value="TreeGrafter"/>
</dbReference>
<proteinExistence type="inferred from homology"/>
<evidence type="ECO:0000256" key="7">
    <source>
        <dbReference type="ARBA" id="ARBA00022833"/>
    </source>
</evidence>
<evidence type="ECO:0000256" key="5">
    <source>
        <dbReference type="ARBA" id="ARBA00022491"/>
    </source>
</evidence>
<comment type="cofactor">
    <cofactor evidence="12">
        <name>Mn(2+)</name>
        <dbReference type="ChEBI" id="CHEBI:29035"/>
    </cofactor>
    <cofactor evidence="12">
        <name>Fe(2+)</name>
        <dbReference type="ChEBI" id="CHEBI:29033"/>
    </cofactor>
    <text evidence="12">Binds 1 Mn(2+) or Fe(2+) ion per subunit.</text>
</comment>
<evidence type="ECO:0000256" key="3">
    <source>
        <dbReference type="ARBA" id="ARBA00020910"/>
    </source>
</evidence>
<protein>
    <recommendedName>
        <fullName evidence="3">Ferric uptake regulation protein</fullName>
    </recommendedName>
</protein>
<keyword evidence="6 11" id="KW-0479">Metal-binding</keyword>
<dbReference type="InterPro" id="IPR036388">
    <property type="entry name" value="WH-like_DNA-bd_sf"/>
</dbReference>
<dbReference type="InterPro" id="IPR043135">
    <property type="entry name" value="Fur_C"/>
</dbReference>
<dbReference type="GO" id="GO:1900376">
    <property type="term" value="P:regulation of secondary metabolite biosynthetic process"/>
    <property type="evidence" value="ECO:0007669"/>
    <property type="project" value="TreeGrafter"/>
</dbReference>
<keyword evidence="15" id="KW-1185">Reference proteome</keyword>
<gene>
    <name evidence="14" type="ORF">SAMN02745108_00291</name>
    <name evidence="13" type="ORF">SAMN05720469_10111</name>
</gene>
<evidence type="ECO:0000313" key="16">
    <source>
        <dbReference type="Proteomes" id="UP000190449"/>
    </source>
</evidence>
<comment type="similarity">
    <text evidence="2">Belongs to the Fur family.</text>
</comment>
<dbReference type="Gene3D" id="1.10.10.10">
    <property type="entry name" value="Winged helix-like DNA-binding domain superfamily/Winged helix DNA-binding domain"/>
    <property type="match status" value="1"/>
</dbReference>
<reference evidence="13" key="1">
    <citation type="submission" date="2016-11" db="EMBL/GenBank/DDBJ databases">
        <authorList>
            <person name="Jaros S."/>
            <person name="Januszkiewicz K."/>
            <person name="Wedrychowicz H."/>
        </authorList>
    </citation>
    <scope>NUCLEOTIDE SEQUENCE [LARGE SCALE GENOMIC DNA]</scope>
    <source>
        <strain evidence="13">UWOS</strain>
    </source>
</reference>
<accession>A0A1M6PJW7</accession>
<dbReference type="STRING" id="28122.SAMN02745108_00291"/>
<evidence type="ECO:0000256" key="12">
    <source>
        <dbReference type="PIRSR" id="PIRSR602481-2"/>
    </source>
</evidence>
<keyword evidence="10" id="KW-0804">Transcription</keyword>
<evidence type="ECO:0000313" key="15">
    <source>
        <dbReference type="Proteomes" id="UP000184275"/>
    </source>
</evidence>
<evidence type="ECO:0000313" key="13">
    <source>
        <dbReference type="EMBL" id="SHK08266.1"/>
    </source>
</evidence>
<dbReference type="FunFam" id="1.10.10.10:FF:000007">
    <property type="entry name" value="Ferric uptake regulation protein"/>
    <property type="match status" value="1"/>
</dbReference>
<comment type="cofactor">
    <cofactor evidence="11">
        <name>Zn(2+)</name>
        <dbReference type="ChEBI" id="CHEBI:29105"/>
    </cofactor>
    <text evidence="11">Binds 1 zinc ion per subunit.</text>
</comment>
<dbReference type="CDD" id="cd07153">
    <property type="entry name" value="Fur_like"/>
    <property type="match status" value="1"/>
</dbReference>
<dbReference type="GO" id="GO:0005737">
    <property type="term" value="C:cytoplasm"/>
    <property type="evidence" value="ECO:0007669"/>
    <property type="project" value="UniProtKB-SubCell"/>
</dbReference>
<reference evidence="15" key="2">
    <citation type="submission" date="2016-11" db="EMBL/GenBank/DDBJ databases">
        <authorList>
            <person name="Varghese N."/>
            <person name="Submissions S."/>
        </authorList>
    </citation>
    <scope>NUCLEOTIDE SEQUENCE [LARGE SCALE GENOMIC DNA]</scope>
    <source>
        <strain evidence="15">UWOS</strain>
    </source>
</reference>
<organism evidence="13 15">
    <name type="scientific">Fibrobacter intestinalis</name>
    <dbReference type="NCBI Taxonomy" id="28122"/>
    <lineage>
        <taxon>Bacteria</taxon>
        <taxon>Pseudomonadati</taxon>
        <taxon>Fibrobacterota</taxon>
        <taxon>Fibrobacteria</taxon>
        <taxon>Fibrobacterales</taxon>
        <taxon>Fibrobacteraceae</taxon>
        <taxon>Fibrobacter</taxon>
    </lineage>
</organism>
<dbReference type="GO" id="GO:0045892">
    <property type="term" value="P:negative regulation of DNA-templated transcription"/>
    <property type="evidence" value="ECO:0007669"/>
    <property type="project" value="TreeGrafter"/>
</dbReference>
<feature type="binding site" evidence="11">
    <location>
        <position position="127"/>
    </location>
    <ligand>
        <name>Zn(2+)</name>
        <dbReference type="ChEBI" id="CHEBI:29105"/>
    </ligand>
</feature>
<dbReference type="PANTHER" id="PTHR33202:SF8">
    <property type="entry name" value="PEROXIDE-RESPONSIVE REPRESSOR PERR"/>
    <property type="match status" value="1"/>
</dbReference>
<dbReference type="Pfam" id="PF01475">
    <property type="entry name" value="FUR"/>
    <property type="match status" value="1"/>
</dbReference>
<keyword evidence="7 11" id="KW-0862">Zinc</keyword>
<dbReference type="SUPFAM" id="SSF46785">
    <property type="entry name" value="Winged helix' DNA-binding domain"/>
    <property type="match status" value="1"/>
</dbReference>
<dbReference type="AlphaFoldDB" id="A0A1M6PJW7"/>
<dbReference type="GO" id="GO:0003700">
    <property type="term" value="F:DNA-binding transcription factor activity"/>
    <property type="evidence" value="ECO:0007669"/>
    <property type="project" value="InterPro"/>
</dbReference>
<dbReference type="RefSeq" id="WP_073301563.1">
    <property type="nucleotide sequence ID" value="NZ_FRAW01000001.1"/>
</dbReference>
<keyword evidence="8" id="KW-0805">Transcription regulation</keyword>
<evidence type="ECO:0000256" key="8">
    <source>
        <dbReference type="ARBA" id="ARBA00023015"/>
    </source>
</evidence>
<evidence type="ECO:0000256" key="6">
    <source>
        <dbReference type="ARBA" id="ARBA00022723"/>
    </source>
</evidence>
<evidence type="ECO:0000256" key="10">
    <source>
        <dbReference type="ARBA" id="ARBA00023163"/>
    </source>
</evidence>
<dbReference type="GO" id="GO:0008270">
    <property type="term" value="F:zinc ion binding"/>
    <property type="evidence" value="ECO:0007669"/>
    <property type="project" value="TreeGrafter"/>
</dbReference>
<evidence type="ECO:0000256" key="11">
    <source>
        <dbReference type="PIRSR" id="PIRSR602481-1"/>
    </source>
</evidence>
<dbReference type="Gene3D" id="3.30.1490.190">
    <property type="match status" value="1"/>
</dbReference>
<evidence type="ECO:0000313" key="14">
    <source>
        <dbReference type="EMBL" id="SJZ37207.1"/>
    </source>
</evidence>
<feature type="binding site" evidence="11">
    <location>
        <position position="93"/>
    </location>
    <ligand>
        <name>Zn(2+)</name>
        <dbReference type="ChEBI" id="CHEBI:29105"/>
    </ligand>
</feature>
<name>A0A1M6PJW7_9BACT</name>
<dbReference type="PANTHER" id="PTHR33202">
    <property type="entry name" value="ZINC UPTAKE REGULATION PROTEIN"/>
    <property type="match status" value="1"/>
</dbReference>
<evidence type="ECO:0000256" key="2">
    <source>
        <dbReference type="ARBA" id="ARBA00007957"/>
    </source>
</evidence>
<evidence type="ECO:0000256" key="9">
    <source>
        <dbReference type="ARBA" id="ARBA00023125"/>
    </source>
</evidence>
<feature type="binding site" evidence="12">
    <location>
        <position position="104"/>
    </location>
    <ligand>
        <name>Fe cation</name>
        <dbReference type="ChEBI" id="CHEBI:24875"/>
    </ligand>
</feature>
<keyword evidence="9" id="KW-0238">DNA-binding</keyword>
<feature type="binding site" evidence="11">
    <location>
        <position position="90"/>
    </location>
    <ligand>
        <name>Zn(2+)</name>
        <dbReference type="ChEBI" id="CHEBI:29105"/>
    </ligand>
</feature>
<accession>A0A1T4K4G0</accession>
<dbReference type="InterPro" id="IPR002481">
    <property type="entry name" value="FUR"/>
</dbReference>
<reference evidence="14 16" key="3">
    <citation type="submission" date="2017-02" db="EMBL/GenBank/DDBJ databases">
        <authorList>
            <person name="Peterson S.W."/>
        </authorList>
    </citation>
    <scope>NUCLEOTIDE SEQUENCE [LARGE SCALE GENOMIC DNA]</scope>
    <source>
        <strain evidence="14 16">ATCC 43854</strain>
    </source>
</reference>
<dbReference type="EMBL" id="FUWU01000003">
    <property type="protein sequence ID" value="SJZ37207.1"/>
    <property type="molecule type" value="Genomic_DNA"/>
</dbReference>
<dbReference type="Proteomes" id="UP000184275">
    <property type="component" value="Unassembled WGS sequence"/>
</dbReference>
<keyword evidence="12" id="KW-0408">Iron</keyword>